<keyword evidence="5 6" id="KW-0472">Membrane</keyword>
<gene>
    <name evidence="7" type="ORF">E3A20_03550</name>
</gene>
<proteinExistence type="predicted"/>
<organism evidence="7 8">
    <name type="scientific">Planctomyces bekefii</name>
    <dbReference type="NCBI Taxonomy" id="1653850"/>
    <lineage>
        <taxon>Bacteria</taxon>
        <taxon>Pseudomonadati</taxon>
        <taxon>Planctomycetota</taxon>
        <taxon>Planctomycetia</taxon>
        <taxon>Planctomycetales</taxon>
        <taxon>Planctomycetaceae</taxon>
        <taxon>Planctomyces</taxon>
    </lineage>
</organism>
<dbReference type="Pfam" id="PF00375">
    <property type="entry name" value="SDF"/>
    <property type="match status" value="1"/>
</dbReference>
<feature type="non-terminal residue" evidence="7">
    <location>
        <position position="1"/>
    </location>
</feature>
<dbReference type="SUPFAM" id="SSF118215">
    <property type="entry name" value="Proton glutamate symport protein"/>
    <property type="match status" value="1"/>
</dbReference>
<reference evidence="7 8" key="1">
    <citation type="submission" date="2019-08" db="EMBL/GenBank/DDBJ databases">
        <title>100 year-old enigma solved: identification of Planctomyces bekefii, the type genus and species of the phylum Planctomycetes.</title>
        <authorList>
            <person name="Svetlana D.N."/>
            <person name="Overmann J."/>
        </authorList>
    </citation>
    <scope>NUCLEOTIDE SEQUENCE [LARGE SCALE GENOMIC DNA]</scope>
    <source>
        <strain evidence="7">Phe10_nw2017</strain>
    </source>
</reference>
<evidence type="ECO:0000313" key="7">
    <source>
        <dbReference type="EMBL" id="TWW12154.1"/>
    </source>
</evidence>
<keyword evidence="3 6" id="KW-0812">Transmembrane</keyword>
<dbReference type="EMBL" id="SRHE01000038">
    <property type="protein sequence ID" value="TWW12154.1"/>
    <property type="molecule type" value="Genomic_DNA"/>
</dbReference>
<reference evidence="7 8" key="2">
    <citation type="submission" date="2019-08" db="EMBL/GenBank/DDBJ databases">
        <authorList>
            <person name="Henke P."/>
        </authorList>
    </citation>
    <scope>NUCLEOTIDE SEQUENCE [LARGE SCALE GENOMIC DNA]</scope>
    <source>
        <strain evidence="7">Phe10_nw2017</strain>
    </source>
</reference>
<sequence>IGLTTLFFTGLLSISAVLIGVGLVNLIKPGRAISEETQKTLTSRYRDKAGENVSRANAAKPLGQTLVDLLPENPIQEMAGAVDGSSKGNGMLAVMFFALLTGIAATMRPAETQVLTGTLRGIYEISMTVIGWALKLAPLGAGCLVFSVTAQMGTDILLALAAFVGVVIGGLLLHLPGVYSLVLALFAKWSPVDFFRRVSSAMFVAFSTSSSSATLSTSLKVAHDELKLTPETANFVLTVGATGNQNGTALFEGVVVLFLAQVFGTELSLSQQITVVLMSVLAGVGTAGVPGGSIPLIIVVLKSVDVPADGIAIVLGVDRILDMSRTLVNVVGDLVVAACVDARLRSGGSLQQHGN</sequence>
<protein>
    <submittedName>
        <fullName evidence="7">Proton/sodium-glutamate symport protein</fullName>
    </submittedName>
</protein>
<keyword evidence="8" id="KW-1185">Reference proteome</keyword>
<evidence type="ECO:0000256" key="6">
    <source>
        <dbReference type="SAM" id="Phobius"/>
    </source>
</evidence>
<evidence type="ECO:0000313" key="8">
    <source>
        <dbReference type="Proteomes" id="UP000321083"/>
    </source>
</evidence>
<dbReference type="PANTHER" id="PTHR11958">
    <property type="entry name" value="SODIUM/DICARBOXYLATE SYMPORTER-RELATED"/>
    <property type="match status" value="1"/>
</dbReference>
<dbReference type="InterPro" id="IPR036458">
    <property type="entry name" value="Na:dicarbo_symporter_sf"/>
</dbReference>
<dbReference type="GO" id="GO:0015293">
    <property type="term" value="F:symporter activity"/>
    <property type="evidence" value="ECO:0007669"/>
    <property type="project" value="InterPro"/>
</dbReference>
<dbReference type="Gene3D" id="1.10.3860.10">
    <property type="entry name" value="Sodium:dicarboxylate symporter"/>
    <property type="match status" value="1"/>
</dbReference>
<dbReference type="InterPro" id="IPR050746">
    <property type="entry name" value="DAACS"/>
</dbReference>
<name>A0A5C6MGT2_9PLAN</name>
<dbReference type="AlphaFoldDB" id="A0A5C6MGT2"/>
<feature type="transmembrane region" description="Helical" evidence="6">
    <location>
        <begin position="6"/>
        <end position="27"/>
    </location>
</feature>
<evidence type="ECO:0000256" key="4">
    <source>
        <dbReference type="ARBA" id="ARBA00022989"/>
    </source>
</evidence>
<dbReference type="InterPro" id="IPR001991">
    <property type="entry name" value="Na-dicarboxylate_symporter"/>
</dbReference>
<evidence type="ECO:0000256" key="1">
    <source>
        <dbReference type="ARBA" id="ARBA00004141"/>
    </source>
</evidence>
<accession>A0A5C6MGT2</accession>
<comment type="subcellular location">
    <subcellularLocation>
        <location evidence="1">Membrane</location>
        <topology evidence="1">Multi-pass membrane protein</topology>
    </subcellularLocation>
</comment>
<dbReference type="GO" id="GO:0016020">
    <property type="term" value="C:membrane"/>
    <property type="evidence" value="ECO:0007669"/>
    <property type="project" value="UniProtKB-SubCell"/>
</dbReference>
<keyword evidence="4 6" id="KW-1133">Transmembrane helix</keyword>
<dbReference type="PRINTS" id="PR00173">
    <property type="entry name" value="EDTRNSPORT"/>
</dbReference>
<dbReference type="PANTHER" id="PTHR11958:SF63">
    <property type="entry name" value="AMINO ACID TRANSPORTER"/>
    <property type="match status" value="1"/>
</dbReference>
<evidence type="ECO:0000256" key="2">
    <source>
        <dbReference type="ARBA" id="ARBA00022448"/>
    </source>
</evidence>
<feature type="transmembrane region" description="Helical" evidence="6">
    <location>
        <begin position="156"/>
        <end position="187"/>
    </location>
</feature>
<evidence type="ECO:0000256" key="3">
    <source>
        <dbReference type="ARBA" id="ARBA00022692"/>
    </source>
</evidence>
<feature type="transmembrane region" description="Helical" evidence="6">
    <location>
        <begin position="129"/>
        <end position="150"/>
    </location>
</feature>
<comment type="caution">
    <text evidence="7">The sequence shown here is derived from an EMBL/GenBank/DDBJ whole genome shotgun (WGS) entry which is preliminary data.</text>
</comment>
<evidence type="ECO:0000256" key="5">
    <source>
        <dbReference type="ARBA" id="ARBA00023136"/>
    </source>
</evidence>
<keyword evidence="2" id="KW-0813">Transport</keyword>
<dbReference type="Proteomes" id="UP000321083">
    <property type="component" value="Unassembled WGS sequence"/>
</dbReference>